<sequence>MRDGISTPISQHDRVVRNRPYLKPGKENQAEYAFDYNKPTSIHKVKFNPGG</sequence>
<dbReference type="Proteomes" id="UP000013909">
    <property type="component" value="Unassembled WGS sequence"/>
</dbReference>
<proteinExistence type="predicted"/>
<accession>R7ZTS1</accession>
<comment type="caution">
    <text evidence="1">The sequence shown here is derived from an EMBL/GenBank/DDBJ whole genome shotgun (WGS) entry which is preliminary data.</text>
</comment>
<dbReference type="EMBL" id="AQHR01000056">
    <property type="protein sequence ID" value="EON77438.1"/>
    <property type="molecule type" value="Genomic_DNA"/>
</dbReference>
<evidence type="ECO:0000313" key="2">
    <source>
        <dbReference type="Proteomes" id="UP000013909"/>
    </source>
</evidence>
<organism evidence="1 2">
    <name type="scientific">Lunatimonas lonarensis</name>
    <dbReference type="NCBI Taxonomy" id="1232681"/>
    <lineage>
        <taxon>Bacteria</taxon>
        <taxon>Pseudomonadati</taxon>
        <taxon>Bacteroidota</taxon>
        <taxon>Cytophagia</taxon>
        <taxon>Cytophagales</taxon>
        <taxon>Cyclobacteriaceae</taxon>
    </lineage>
</organism>
<reference evidence="1 2" key="1">
    <citation type="submission" date="2013-02" db="EMBL/GenBank/DDBJ databases">
        <title>A novel strain isolated from Lonar lake, Maharashtra, India.</title>
        <authorList>
            <person name="Singh A."/>
        </authorList>
    </citation>
    <scope>NUCLEOTIDE SEQUENCE [LARGE SCALE GENOMIC DNA]</scope>
    <source>
        <strain evidence="1 2">AK24</strain>
    </source>
</reference>
<protein>
    <submittedName>
        <fullName evidence="1">Uncharacterized protein</fullName>
    </submittedName>
</protein>
<gene>
    <name evidence="1" type="ORF">ADIS_2089</name>
</gene>
<name>R7ZTS1_9BACT</name>
<evidence type="ECO:0000313" key="1">
    <source>
        <dbReference type="EMBL" id="EON77438.1"/>
    </source>
</evidence>
<keyword evidence="2" id="KW-1185">Reference proteome</keyword>
<dbReference type="AlphaFoldDB" id="R7ZTS1"/>